<reference evidence="1 2" key="1">
    <citation type="submission" date="2020-02" db="EMBL/GenBank/DDBJ databases">
        <title>Draft genome sequence of Haematococcus lacustris strain NIES-144.</title>
        <authorList>
            <person name="Morimoto D."/>
            <person name="Nakagawa S."/>
            <person name="Yoshida T."/>
            <person name="Sawayama S."/>
        </authorList>
    </citation>
    <scope>NUCLEOTIDE SEQUENCE [LARGE SCALE GENOMIC DNA]</scope>
    <source>
        <strain evidence="1 2">NIES-144</strain>
    </source>
</reference>
<dbReference type="Proteomes" id="UP000485058">
    <property type="component" value="Unassembled WGS sequence"/>
</dbReference>
<evidence type="ECO:0000313" key="1">
    <source>
        <dbReference type="EMBL" id="GFH05728.1"/>
    </source>
</evidence>
<comment type="caution">
    <text evidence="1">The sequence shown here is derived from an EMBL/GenBank/DDBJ whole genome shotgun (WGS) entry which is preliminary data.</text>
</comment>
<sequence>MKVSLGGQSFKTRLRWLPLDRGANEAG</sequence>
<gene>
    <name evidence="1" type="ORF">HaLaN_00236</name>
</gene>
<organism evidence="1 2">
    <name type="scientific">Haematococcus lacustris</name>
    <name type="common">Green alga</name>
    <name type="synonym">Haematococcus pluvialis</name>
    <dbReference type="NCBI Taxonomy" id="44745"/>
    <lineage>
        <taxon>Eukaryota</taxon>
        <taxon>Viridiplantae</taxon>
        <taxon>Chlorophyta</taxon>
        <taxon>core chlorophytes</taxon>
        <taxon>Chlorophyceae</taxon>
        <taxon>CS clade</taxon>
        <taxon>Chlamydomonadales</taxon>
        <taxon>Haematococcaceae</taxon>
        <taxon>Haematococcus</taxon>
    </lineage>
</organism>
<keyword evidence="2" id="KW-1185">Reference proteome</keyword>
<dbReference type="AlphaFoldDB" id="A0A699YD07"/>
<protein>
    <submittedName>
        <fullName evidence="1">Uncharacterized protein</fullName>
    </submittedName>
</protein>
<dbReference type="EMBL" id="BLLF01000007">
    <property type="protein sequence ID" value="GFH05728.1"/>
    <property type="molecule type" value="Genomic_DNA"/>
</dbReference>
<name>A0A699YD07_HAELA</name>
<accession>A0A699YD07</accession>
<proteinExistence type="predicted"/>
<evidence type="ECO:0000313" key="2">
    <source>
        <dbReference type="Proteomes" id="UP000485058"/>
    </source>
</evidence>